<dbReference type="EMBL" id="BT093485">
    <property type="protein sequence ID" value="ACU17854.1"/>
    <property type="molecule type" value="mRNA"/>
</dbReference>
<dbReference type="PANTHER" id="PTHR37179">
    <property type="entry name" value="TRANSGLYCOSYLASE"/>
    <property type="match status" value="1"/>
</dbReference>
<sequence>MEAMWNHLEVRKEWNKSKQKQGKVRFAHDEKKRPYLSRVEMKAIADIILYKYLSTVKIKSTVICAIGEVLSKRFLHGVGEQPGIMGIDYSTAYWLYLELGYRAYRLESVDDLNNPFVSMYFGAAYVAWLSEYEGRERPPDFFVQAYFVGPKNVNPQDTSTLWLKFEETLSKYEETKRSSDSCSIM</sequence>
<protein>
    <recommendedName>
        <fullName evidence="2">Transglycosylase SLT domain-containing protein</fullName>
    </recommendedName>
</protein>
<reference evidence="1" key="1">
    <citation type="submission" date="2009-08" db="EMBL/GenBank/DDBJ databases">
        <authorList>
            <person name="Cheung F."/>
            <person name="Xiao Y."/>
            <person name="Chan A."/>
            <person name="Moskal W."/>
            <person name="Town C.D."/>
        </authorList>
    </citation>
    <scope>NUCLEOTIDE SEQUENCE</scope>
</reference>
<organism evidence="1">
    <name type="scientific">Glycine max</name>
    <name type="common">Soybean</name>
    <name type="synonym">Glycine hispida</name>
    <dbReference type="NCBI Taxonomy" id="3847"/>
    <lineage>
        <taxon>Eukaryota</taxon>
        <taxon>Viridiplantae</taxon>
        <taxon>Streptophyta</taxon>
        <taxon>Embryophyta</taxon>
        <taxon>Tracheophyta</taxon>
        <taxon>Spermatophyta</taxon>
        <taxon>Magnoliopsida</taxon>
        <taxon>eudicotyledons</taxon>
        <taxon>Gunneridae</taxon>
        <taxon>Pentapetalae</taxon>
        <taxon>rosids</taxon>
        <taxon>fabids</taxon>
        <taxon>Fabales</taxon>
        <taxon>Fabaceae</taxon>
        <taxon>Papilionoideae</taxon>
        <taxon>50 kb inversion clade</taxon>
        <taxon>NPAAA clade</taxon>
        <taxon>indigoferoid/millettioid clade</taxon>
        <taxon>Phaseoleae</taxon>
        <taxon>Glycine</taxon>
        <taxon>Glycine subgen. Soja</taxon>
    </lineage>
</organism>
<proteinExistence type="evidence at transcript level"/>
<dbReference type="Gene3D" id="1.10.530.10">
    <property type="match status" value="1"/>
</dbReference>
<dbReference type="SUPFAM" id="SSF53955">
    <property type="entry name" value="Lysozyme-like"/>
    <property type="match status" value="1"/>
</dbReference>
<evidence type="ECO:0000313" key="1">
    <source>
        <dbReference type="EMBL" id="ACU17854.1"/>
    </source>
</evidence>
<dbReference type="InterPro" id="IPR023346">
    <property type="entry name" value="Lysozyme-like_dom_sf"/>
</dbReference>
<dbReference type="PANTHER" id="PTHR37179:SF1">
    <property type="entry name" value="TRANSGLYCOSYLASE"/>
    <property type="match status" value="1"/>
</dbReference>
<evidence type="ECO:0008006" key="2">
    <source>
        <dbReference type="Google" id="ProtNLM"/>
    </source>
</evidence>
<accession>C6T7Q2</accession>
<dbReference type="ExpressionAtlas" id="C6T7Q2">
    <property type="expression patterns" value="baseline"/>
</dbReference>
<dbReference type="AlphaFoldDB" id="C6T7Q2"/>
<name>C6T7Q2_SOYBN</name>